<organism evidence="2 3">
    <name type="scientific">Candidatus Scatousia excrementigallinarum</name>
    <dbReference type="NCBI Taxonomy" id="2840935"/>
    <lineage>
        <taxon>Bacteria</taxon>
        <taxon>Candidatus Scatousia</taxon>
    </lineage>
</organism>
<name>A0A9D1EZA6_9BACT</name>
<dbReference type="EMBL" id="DVIU01000165">
    <property type="protein sequence ID" value="HIS36658.1"/>
    <property type="molecule type" value="Genomic_DNA"/>
</dbReference>
<sequence length="68" mass="7417">MNFSVGKILGIGNGYNTGLINKIDAIQPQNFIQTAITAGQNINLNQPEHRNSTPYGDSPNGKHLYYLA</sequence>
<evidence type="ECO:0000313" key="2">
    <source>
        <dbReference type="EMBL" id="HIS36658.1"/>
    </source>
</evidence>
<evidence type="ECO:0000313" key="3">
    <source>
        <dbReference type="Proteomes" id="UP000823928"/>
    </source>
</evidence>
<dbReference type="AlphaFoldDB" id="A0A9D1EZA6"/>
<protein>
    <submittedName>
        <fullName evidence="2">Uncharacterized protein</fullName>
    </submittedName>
</protein>
<dbReference type="Proteomes" id="UP000823928">
    <property type="component" value="Unassembled WGS sequence"/>
</dbReference>
<comment type="caution">
    <text evidence="2">The sequence shown here is derived from an EMBL/GenBank/DDBJ whole genome shotgun (WGS) entry which is preliminary data.</text>
</comment>
<reference evidence="2" key="2">
    <citation type="journal article" date="2021" name="PeerJ">
        <title>Extensive microbial diversity within the chicken gut microbiome revealed by metagenomics and culture.</title>
        <authorList>
            <person name="Gilroy R."/>
            <person name="Ravi A."/>
            <person name="Getino M."/>
            <person name="Pursley I."/>
            <person name="Horton D.L."/>
            <person name="Alikhan N.F."/>
            <person name="Baker D."/>
            <person name="Gharbi K."/>
            <person name="Hall N."/>
            <person name="Watson M."/>
            <person name="Adriaenssens E.M."/>
            <person name="Foster-Nyarko E."/>
            <person name="Jarju S."/>
            <person name="Secka A."/>
            <person name="Antonio M."/>
            <person name="Oren A."/>
            <person name="Chaudhuri R.R."/>
            <person name="La Ragione R."/>
            <person name="Hildebrand F."/>
            <person name="Pallen M.J."/>
        </authorList>
    </citation>
    <scope>NUCLEOTIDE SEQUENCE</scope>
    <source>
        <strain evidence="2">6276</strain>
    </source>
</reference>
<accession>A0A9D1EZA6</accession>
<feature type="region of interest" description="Disordered" evidence="1">
    <location>
        <begin position="43"/>
        <end position="62"/>
    </location>
</feature>
<reference evidence="2" key="1">
    <citation type="submission" date="2020-10" db="EMBL/GenBank/DDBJ databases">
        <authorList>
            <person name="Gilroy R."/>
        </authorList>
    </citation>
    <scope>NUCLEOTIDE SEQUENCE</scope>
    <source>
        <strain evidence="2">6276</strain>
    </source>
</reference>
<evidence type="ECO:0000256" key="1">
    <source>
        <dbReference type="SAM" id="MobiDB-lite"/>
    </source>
</evidence>
<proteinExistence type="predicted"/>
<gene>
    <name evidence="2" type="ORF">IAC10_08530</name>
</gene>